<reference evidence="3 4" key="1">
    <citation type="submission" date="2018-05" db="EMBL/GenBank/DDBJ databases">
        <title>Lujinxingia marina gen. nov. sp. nov., a new facultative anaerobic member of the class Deltaproteobacteria, and proposal of Lujinxingaceae fam. nov.</title>
        <authorList>
            <person name="Li C.-M."/>
        </authorList>
    </citation>
    <scope>NUCLEOTIDE SEQUENCE [LARGE SCALE GENOMIC DNA]</scope>
    <source>
        <strain evidence="3 4">B210</strain>
    </source>
</reference>
<dbReference type="AlphaFoldDB" id="A0A328C396"/>
<dbReference type="Pfam" id="PF12969">
    <property type="entry name" value="DUF3857"/>
    <property type="match status" value="1"/>
</dbReference>
<dbReference type="Gene3D" id="1.25.40.10">
    <property type="entry name" value="Tetratricopeptide repeat domain"/>
    <property type="match status" value="1"/>
</dbReference>
<dbReference type="InterPro" id="IPR011990">
    <property type="entry name" value="TPR-like_helical_dom_sf"/>
</dbReference>
<gene>
    <name evidence="3" type="ORF">DL240_17995</name>
</gene>
<comment type="caution">
    <text evidence="3">The sequence shown here is derived from an EMBL/GenBank/DDBJ whole genome shotgun (WGS) entry which is preliminary data.</text>
</comment>
<proteinExistence type="predicted"/>
<organism evidence="3 4">
    <name type="scientific">Lujinxingia litoralis</name>
    <dbReference type="NCBI Taxonomy" id="2211119"/>
    <lineage>
        <taxon>Bacteria</taxon>
        <taxon>Deltaproteobacteria</taxon>
        <taxon>Bradymonadales</taxon>
        <taxon>Lujinxingiaceae</taxon>
        <taxon>Lujinxingia</taxon>
    </lineage>
</organism>
<dbReference type="Proteomes" id="UP000249169">
    <property type="component" value="Unassembled WGS sequence"/>
</dbReference>
<dbReference type="Gene3D" id="2.60.120.1130">
    <property type="match status" value="1"/>
</dbReference>
<evidence type="ECO:0000313" key="3">
    <source>
        <dbReference type="EMBL" id="RAL20271.1"/>
    </source>
</evidence>
<sequence>MGATLVWAGASVAVAQESVASDAERVVQALAEASQEGEALGLAAELVELRRLLPGELFEGYVERARAGAVRGSTVDFMLAREQARSRLDRGAADAPDRQAFGQEQGCLNAWSVVGPLENPSMQGFYEAVGPELRVSGPYPGRSGSVDWRALPAADDLCVWSVGSFVTPATSAVVFLSTRVSVNEAVRAELKVGAAGAYRVWVDGEPLGATEGEPGLGLDAQSWPLRLSKGEHEIVIKLGSSAGGRLGLVARLVDGEQRALEVRAGAPTRALAPGEAPAAKAGALQAVRRVATRPRAGARARARAARAWQYLQPEDGATPWRDVAREVLGAPQAPGPEVLVELAPLFEERWQRVALLERARELQTPESARWAQSALLLAEAYGEGSARQEWQRQREILEEVVAVRPGYLPARLALARVYQARDLGPLALQVLERWPGPAGPDRQRVPAWVRATADAHQSYGDRAQAARLRELANGVLRRSGAYQWQAMKEALAAGKSEEALAVARRQWELNPWSMAWGQQVVRVFQARNELAQAREVLEKLIAWNPGDAGLHERQAELYLQEGQGGLSAEAMQAALALRPQDAGLRARAELMQPPRAHFYEPWIEEDLRGLAQAHPPGPYDRDYLVDQAVVEVGATGLARRFEQRVVRVIEARGIGAARQMGVSFQGGDERVEVLAVRVHKADGTVSEDFDEWRSGQSRKGSTTYNDSEQLNLRANNVGVGDLVEFQYVVHQVANENFRGDYFGAVHYVQQSRPAALVRYAVAYPQSWELYFRPPRLPHQVLVDTTPAGETVAGRRLQGFELREVPRVYTDHEQPGYTEVYDYVMVSNKADYDAIGRWWWELIEEQLVVDDAIRQQVTALTAGLTEERAKVEAIYDYVARNTRYLHVGLGIHGWKPYRTSTVLRNRYGDCKDKAALLKVMLEEAGVEAEMVLVRTRRLGAVESSVASMHIFNHAVTYVPGLDLFLDATAEYNGPFELTSMDQGAQALVVEDGGSTRWVTMPVDEPGANRLVQSLEIDLSGEQPVMRGELEAHGARAVRYRQLFEDPERRDEALERELAGIYGALTLRQAEYEGIDALGAPTRVRFEAEHGEVIRGQGAGYLYPLAVPRDVLGAYAGETTRHQDRMFRVPFAEETRVRYVLGPQRAVERVPEDRQIRSKFGEMQVSYHATAEDLVVDVAFEIAVQRVPVEEYEAFRAFVSQVHETLNQTLRLVGEGGGR</sequence>
<evidence type="ECO:0000259" key="2">
    <source>
        <dbReference type="Pfam" id="PF12969"/>
    </source>
</evidence>
<dbReference type="InterPro" id="IPR038765">
    <property type="entry name" value="Papain-like_cys_pep_sf"/>
</dbReference>
<dbReference type="EMBL" id="QHKO01000012">
    <property type="protein sequence ID" value="RAL20271.1"/>
    <property type="molecule type" value="Genomic_DNA"/>
</dbReference>
<keyword evidence="4" id="KW-1185">Reference proteome</keyword>
<name>A0A328C396_9DELT</name>
<dbReference type="Gene3D" id="3.10.620.30">
    <property type="match status" value="1"/>
</dbReference>
<protein>
    <submittedName>
        <fullName evidence="3">Uncharacterized protein</fullName>
    </submittedName>
</protein>
<dbReference type="SUPFAM" id="SSF48452">
    <property type="entry name" value="TPR-like"/>
    <property type="match status" value="1"/>
</dbReference>
<dbReference type="Pfam" id="PF01841">
    <property type="entry name" value="Transglut_core"/>
    <property type="match status" value="1"/>
</dbReference>
<feature type="domain" description="Transglutaminase-like" evidence="1">
    <location>
        <begin position="856"/>
        <end position="951"/>
    </location>
</feature>
<feature type="domain" description="DUF3857" evidence="2">
    <location>
        <begin position="636"/>
        <end position="777"/>
    </location>
</feature>
<dbReference type="InterPro" id="IPR002931">
    <property type="entry name" value="Transglutaminase-like"/>
</dbReference>
<dbReference type="Gene3D" id="2.60.40.3140">
    <property type="match status" value="1"/>
</dbReference>
<evidence type="ECO:0000259" key="1">
    <source>
        <dbReference type="Pfam" id="PF01841"/>
    </source>
</evidence>
<dbReference type="InterPro" id="IPR024618">
    <property type="entry name" value="DUF3857"/>
</dbReference>
<accession>A0A328C396</accession>
<dbReference type="SUPFAM" id="SSF54001">
    <property type="entry name" value="Cysteine proteinases"/>
    <property type="match status" value="1"/>
</dbReference>
<evidence type="ECO:0000313" key="4">
    <source>
        <dbReference type="Proteomes" id="UP000249169"/>
    </source>
</evidence>